<dbReference type="EMBL" id="JAQQWP010000001">
    <property type="protein sequence ID" value="KAK8132383.1"/>
    <property type="molecule type" value="Genomic_DNA"/>
</dbReference>
<proteinExistence type="predicted"/>
<evidence type="ECO:0000313" key="1">
    <source>
        <dbReference type="EMBL" id="KAK8132383.1"/>
    </source>
</evidence>
<gene>
    <name evidence="1" type="ORF">PG999_000556</name>
</gene>
<reference evidence="1 2" key="1">
    <citation type="submission" date="2023-01" db="EMBL/GenBank/DDBJ databases">
        <title>Analysis of 21 Apiospora genomes using comparative genomics revels a genus with tremendous synthesis potential of carbohydrate active enzymes and secondary metabolites.</title>
        <authorList>
            <person name="Sorensen T."/>
        </authorList>
    </citation>
    <scope>NUCLEOTIDE SEQUENCE [LARGE SCALE GENOMIC DNA]</scope>
    <source>
        <strain evidence="1 2">CBS 117206</strain>
    </source>
</reference>
<evidence type="ECO:0000313" key="2">
    <source>
        <dbReference type="Proteomes" id="UP001392437"/>
    </source>
</evidence>
<accession>A0AAW0RC58</accession>
<dbReference type="Proteomes" id="UP001392437">
    <property type="component" value="Unassembled WGS sequence"/>
</dbReference>
<sequence length="84" mass="8796">MNVPRQVSPLDIGPPAGMVQSGSICLADEIRRVMGIHETSAPGPSGPSSSVACCGSSYHTLQSAMEFIVWFSIPIPIVVLTTVL</sequence>
<dbReference type="AlphaFoldDB" id="A0AAW0RC58"/>
<name>A0AAW0RC58_9PEZI</name>
<comment type="caution">
    <text evidence="1">The sequence shown here is derived from an EMBL/GenBank/DDBJ whole genome shotgun (WGS) entry which is preliminary data.</text>
</comment>
<protein>
    <submittedName>
        <fullName evidence="1">Uncharacterized protein</fullName>
    </submittedName>
</protein>
<keyword evidence="2" id="KW-1185">Reference proteome</keyword>
<organism evidence="1 2">
    <name type="scientific">Apiospora kogelbergensis</name>
    <dbReference type="NCBI Taxonomy" id="1337665"/>
    <lineage>
        <taxon>Eukaryota</taxon>
        <taxon>Fungi</taxon>
        <taxon>Dikarya</taxon>
        <taxon>Ascomycota</taxon>
        <taxon>Pezizomycotina</taxon>
        <taxon>Sordariomycetes</taxon>
        <taxon>Xylariomycetidae</taxon>
        <taxon>Amphisphaeriales</taxon>
        <taxon>Apiosporaceae</taxon>
        <taxon>Apiospora</taxon>
    </lineage>
</organism>